<comment type="caution">
    <text evidence="2">The sequence shown here is derived from an EMBL/GenBank/DDBJ whole genome shotgun (WGS) entry which is preliminary data.</text>
</comment>
<proteinExistence type="predicted"/>
<feature type="region of interest" description="Disordered" evidence="1">
    <location>
        <begin position="28"/>
        <end position="52"/>
    </location>
</feature>
<protein>
    <submittedName>
        <fullName evidence="2">Uncharacterized protein</fullName>
    </submittedName>
</protein>
<evidence type="ECO:0000313" key="3">
    <source>
        <dbReference type="Proteomes" id="UP000494165"/>
    </source>
</evidence>
<dbReference type="Proteomes" id="UP000494165">
    <property type="component" value="Unassembled WGS sequence"/>
</dbReference>
<name>A0A8S1EBK2_9INSE</name>
<gene>
    <name evidence="2" type="ORF">CLODIP_2_CD09547</name>
</gene>
<organism evidence="2 3">
    <name type="scientific">Cloeon dipterum</name>
    <dbReference type="NCBI Taxonomy" id="197152"/>
    <lineage>
        <taxon>Eukaryota</taxon>
        <taxon>Metazoa</taxon>
        <taxon>Ecdysozoa</taxon>
        <taxon>Arthropoda</taxon>
        <taxon>Hexapoda</taxon>
        <taxon>Insecta</taxon>
        <taxon>Pterygota</taxon>
        <taxon>Palaeoptera</taxon>
        <taxon>Ephemeroptera</taxon>
        <taxon>Pisciforma</taxon>
        <taxon>Baetidae</taxon>
        <taxon>Cloeon</taxon>
    </lineage>
</organism>
<reference evidence="2 3" key="1">
    <citation type="submission" date="2020-04" db="EMBL/GenBank/DDBJ databases">
        <authorList>
            <person name="Alioto T."/>
            <person name="Alioto T."/>
            <person name="Gomez Garrido J."/>
        </authorList>
    </citation>
    <scope>NUCLEOTIDE SEQUENCE [LARGE SCALE GENOMIC DNA]</scope>
</reference>
<evidence type="ECO:0000256" key="1">
    <source>
        <dbReference type="SAM" id="MobiDB-lite"/>
    </source>
</evidence>
<dbReference type="AlphaFoldDB" id="A0A8S1EBK2"/>
<accession>A0A8S1EBK2</accession>
<feature type="compositionally biased region" description="Low complexity" evidence="1">
    <location>
        <begin position="41"/>
        <end position="52"/>
    </location>
</feature>
<evidence type="ECO:0000313" key="2">
    <source>
        <dbReference type="EMBL" id="CAB3387547.1"/>
    </source>
</evidence>
<dbReference type="EMBL" id="CADEPI010000588">
    <property type="protein sequence ID" value="CAB3387547.1"/>
    <property type="molecule type" value="Genomic_DNA"/>
</dbReference>
<keyword evidence="3" id="KW-1185">Reference proteome</keyword>
<sequence length="99" mass="10950">MVNFKKAASNLKEIFKINPLPPSPLSGDFALDAGSEKQTVASPEPSIISPAPLLRHPRRPSFALPHSPVRKATLATKYLRDTTKTTGRNTPIAWFPWMK</sequence>